<evidence type="ECO:0000313" key="1">
    <source>
        <dbReference type="EMBL" id="GEC21952.1"/>
    </source>
</evidence>
<dbReference type="Proteomes" id="UP000320338">
    <property type="component" value="Unassembled WGS sequence"/>
</dbReference>
<comment type="caution">
    <text evidence="1">The sequence shown here is derived from an EMBL/GenBank/DDBJ whole genome shotgun (WGS) entry which is preliminary data.</text>
</comment>
<dbReference type="RefSeq" id="WP_141281008.1">
    <property type="nucleotide sequence ID" value="NZ_BJNG01000038.1"/>
</dbReference>
<protein>
    <submittedName>
        <fullName evidence="1">Uncharacterized protein</fullName>
    </submittedName>
</protein>
<organism evidence="1 2">
    <name type="scientific">Pseudonocardia hydrocarbonoxydans</name>
    <dbReference type="NCBI Taxonomy" id="76726"/>
    <lineage>
        <taxon>Bacteria</taxon>
        <taxon>Bacillati</taxon>
        <taxon>Actinomycetota</taxon>
        <taxon>Actinomycetes</taxon>
        <taxon>Pseudonocardiales</taxon>
        <taxon>Pseudonocardiaceae</taxon>
        <taxon>Pseudonocardia</taxon>
    </lineage>
</organism>
<dbReference type="EMBL" id="BJNG01000038">
    <property type="protein sequence ID" value="GEC21952.1"/>
    <property type="molecule type" value="Genomic_DNA"/>
</dbReference>
<dbReference type="OrthoDB" id="9771846at2"/>
<evidence type="ECO:0000313" key="2">
    <source>
        <dbReference type="Proteomes" id="UP000320338"/>
    </source>
</evidence>
<name>A0A4Y3WSV3_9PSEU</name>
<reference evidence="1 2" key="1">
    <citation type="submission" date="2019-06" db="EMBL/GenBank/DDBJ databases">
        <title>Whole genome shotgun sequence of Pseudonocardia hydrocarbonoxydans NBRC 14498.</title>
        <authorList>
            <person name="Hosoyama A."/>
            <person name="Uohara A."/>
            <person name="Ohji S."/>
            <person name="Ichikawa N."/>
        </authorList>
    </citation>
    <scope>NUCLEOTIDE SEQUENCE [LARGE SCALE GENOMIC DNA]</scope>
    <source>
        <strain evidence="1 2">NBRC 14498</strain>
    </source>
</reference>
<accession>A0A4Y3WSV3</accession>
<sequence length="219" mass="22626">MRIGVVTWDAPGERFPAYDGPVVVVTEGAEPVAGARVVAVGERLARAAAVNRGVAALPDVDAVLVLDPRAEPGPGAVDALRAAARRFPRAGVLGPRLRGADGAALPSAGALPARRDLRRGRLPDGAPRHTAPVGWVAGECLLVRRAAWESVDGFDARHLGPVDAVDLGARLGRAGWLAVHVPAAEVVVGPGAPTGMLESVECGLRRYARGHRDGGRRDG</sequence>
<dbReference type="SUPFAM" id="SSF53448">
    <property type="entry name" value="Nucleotide-diphospho-sugar transferases"/>
    <property type="match status" value="1"/>
</dbReference>
<dbReference type="Gene3D" id="3.90.550.10">
    <property type="entry name" value="Spore Coat Polysaccharide Biosynthesis Protein SpsA, Chain A"/>
    <property type="match status" value="1"/>
</dbReference>
<keyword evidence="2" id="KW-1185">Reference proteome</keyword>
<dbReference type="InterPro" id="IPR029044">
    <property type="entry name" value="Nucleotide-diphossugar_trans"/>
</dbReference>
<dbReference type="PANTHER" id="PTHR43179:SF7">
    <property type="entry name" value="RHAMNOSYLTRANSFERASE WBBL"/>
    <property type="match status" value="1"/>
</dbReference>
<dbReference type="AlphaFoldDB" id="A0A4Y3WSV3"/>
<gene>
    <name evidence="1" type="ORF">PHY01_42350</name>
</gene>
<proteinExistence type="predicted"/>
<dbReference type="PANTHER" id="PTHR43179">
    <property type="entry name" value="RHAMNOSYLTRANSFERASE WBBL"/>
    <property type="match status" value="1"/>
</dbReference>